<dbReference type="Proteomes" id="UP000825123">
    <property type="component" value="Chromosome"/>
</dbReference>
<dbReference type="KEGG" id="csty:KN1_13410"/>
<protein>
    <submittedName>
        <fullName evidence="2">Uncharacterized protein</fullName>
    </submittedName>
</protein>
<dbReference type="RefSeq" id="WP_221290256.1">
    <property type="nucleotide sequence ID" value="NZ_AP024597.1"/>
</dbReference>
<keyword evidence="3" id="KW-1185">Reference proteome</keyword>
<feature type="region of interest" description="Disordered" evidence="1">
    <location>
        <begin position="336"/>
        <end position="367"/>
    </location>
</feature>
<reference evidence="2 3" key="1">
    <citation type="submission" date="2021-04" db="EMBL/GenBank/DDBJ databases">
        <title>Complete genome sequence of Stygiolobus sp. KN-1.</title>
        <authorList>
            <person name="Nakamura K."/>
            <person name="Sakai H."/>
            <person name="Kurosawa N."/>
        </authorList>
    </citation>
    <scope>NUCLEOTIDE SEQUENCE [LARGE SCALE GENOMIC DNA]</scope>
    <source>
        <strain evidence="2 3">KN-1</strain>
    </source>
</reference>
<sequence length="499" mass="54478">MSSAGGLNQERVKELLSKAKELSDKYVVFRGEFVNSTPWWGGNYEGKALEVIHGDKAYVTAPDAKGITGKTLWFLRTVRGDGVLADFGITGSEDKVKSKVEVVVKARTVKVDLKTGKAEGSNDQVLYLYMDNFNQRLGKLPQLCRGAKGDPLVDILCTPRVLLRVRKKWNRLVLGGGGKGEPNTAQGGKDEPLKELISLLPVRPNSVSFEVEVRAKDEGGTVKDFVQALVFTLRYLGIGSGANRGFGRFKLKGYKTGLDLGEVSLAKPFTTYSRGDTFPSYKGFKGLCKKGGLSVEGALRLLGESTLKASWKIVNGRKPMSPGKDLHTWVLGLPRKASDEQSKSSDKQSEKPDVKSKASDEQPKVNCNGLAVSDTGYHFIKYIPEVREVSRRQSYVVLGADVGEDKTYTFYALKFIPDKLEGVKGCLVSQTTEKRGSQYEKSHGGGGNKKLDMVTVTDGLTLDKLVSLIDTALDNVSKYICQGAVVKNQVGGVRNYGRK</sequence>
<accession>A0A8D5U756</accession>
<dbReference type="GeneID" id="66163068"/>
<name>A0A8D5U756_9CREN</name>
<feature type="compositionally biased region" description="Basic and acidic residues" evidence="1">
    <location>
        <begin position="336"/>
        <end position="363"/>
    </location>
</feature>
<evidence type="ECO:0000313" key="2">
    <source>
        <dbReference type="EMBL" id="BCU70044.1"/>
    </source>
</evidence>
<proteinExistence type="predicted"/>
<organism evidence="2 3">
    <name type="scientific">Stygiolobus caldivivus</name>
    <dbReference type="NCBI Taxonomy" id="2824673"/>
    <lineage>
        <taxon>Archaea</taxon>
        <taxon>Thermoproteota</taxon>
        <taxon>Thermoprotei</taxon>
        <taxon>Sulfolobales</taxon>
        <taxon>Sulfolobaceae</taxon>
        <taxon>Stygiolobus</taxon>
    </lineage>
</organism>
<dbReference type="EMBL" id="AP024597">
    <property type="protein sequence ID" value="BCU70044.1"/>
    <property type="molecule type" value="Genomic_DNA"/>
</dbReference>
<evidence type="ECO:0000313" key="3">
    <source>
        <dbReference type="Proteomes" id="UP000825123"/>
    </source>
</evidence>
<gene>
    <name evidence="2" type="ORF">KN1_13410</name>
</gene>
<evidence type="ECO:0000256" key="1">
    <source>
        <dbReference type="SAM" id="MobiDB-lite"/>
    </source>
</evidence>
<dbReference type="AlphaFoldDB" id="A0A8D5U756"/>